<dbReference type="Proteomes" id="UP000019373">
    <property type="component" value="Unassembled WGS sequence"/>
</dbReference>
<keyword evidence="3" id="KW-1185">Reference proteome</keyword>
<dbReference type="AlphaFoldDB" id="U1GJI6"/>
<protein>
    <submittedName>
        <fullName evidence="2">Uncharacterized protein</fullName>
    </submittedName>
</protein>
<reference evidence="3" key="1">
    <citation type="journal article" date="2014" name="BMC Genomics">
        <title>Genome characteristics reveal the impact of lichenization on lichen-forming fungus Endocarpon pusillum Hedwig (Verrucariales, Ascomycota).</title>
        <authorList>
            <person name="Wang Y.-Y."/>
            <person name="Liu B."/>
            <person name="Zhang X.-Y."/>
            <person name="Zhou Q.-M."/>
            <person name="Zhang T."/>
            <person name="Li H."/>
            <person name="Yu Y.-F."/>
            <person name="Zhang X.-L."/>
            <person name="Hao X.-Y."/>
            <person name="Wang M."/>
            <person name="Wang L."/>
            <person name="Wei J.-C."/>
        </authorList>
    </citation>
    <scope>NUCLEOTIDE SEQUENCE [LARGE SCALE GENOMIC DNA]</scope>
    <source>
        <strain evidence="3">Z07020 / HMAS-L-300199</strain>
    </source>
</reference>
<dbReference type="GeneID" id="19242348"/>
<evidence type="ECO:0000313" key="3">
    <source>
        <dbReference type="Proteomes" id="UP000019373"/>
    </source>
</evidence>
<accession>U1GJI6</accession>
<evidence type="ECO:0000256" key="1">
    <source>
        <dbReference type="SAM" id="MobiDB-lite"/>
    </source>
</evidence>
<dbReference type="RefSeq" id="XP_007802381.1">
    <property type="nucleotide sequence ID" value="XM_007804190.1"/>
</dbReference>
<dbReference type="HOGENOM" id="CLU_1927575_0_0_1"/>
<dbReference type="EMBL" id="KE721155">
    <property type="protein sequence ID" value="ERF71996.1"/>
    <property type="molecule type" value="Genomic_DNA"/>
</dbReference>
<feature type="region of interest" description="Disordered" evidence="1">
    <location>
        <begin position="103"/>
        <end position="131"/>
    </location>
</feature>
<gene>
    <name evidence="2" type="ORF">EPUS_07466</name>
</gene>
<evidence type="ECO:0000313" key="2">
    <source>
        <dbReference type="EMBL" id="ERF71996.1"/>
    </source>
</evidence>
<organism evidence="2 3">
    <name type="scientific">Endocarpon pusillum (strain Z07020 / HMAS-L-300199)</name>
    <name type="common">Lichen-forming fungus</name>
    <dbReference type="NCBI Taxonomy" id="1263415"/>
    <lineage>
        <taxon>Eukaryota</taxon>
        <taxon>Fungi</taxon>
        <taxon>Dikarya</taxon>
        <taxon>Ascomycota</taxon>
        <taxon>Pezizomycotina</taxon>
        <taxon>Eurotiomycetes</taxon>
        <taxon>Chaetothyriomycetidae</taxon>
        <taxon>Verrucariales</taxon>
        <taxon>Verrucariaceae</taxon>
        <taxon>Endocarpon</taxon>
    </lineage>
</organism>
<dbReference type="OrthoDB" id="4365225at2759"/>
<name>U1GJI6_ENDPU</name>
<sequence length="131" mass="14827">MPKALEQLVQEREATRDIAAKGLQITAEVIMNKAIQDRSFDSGWARLRLSPKSYSLPSTRKFALSPRYTRAFRILEAVGKGNALRMDLPAAWRIHQVISKIHLDPAPSPDDDPYQRNLPPPPDHIDEQGME</sequence>
<proteinExistence type="predicted"/>